<comment type="caution">
    <text evidence="2">The sequence shown here is derived from an EMBL/GenBank/DDBJ whole genome shotgun (WGS) entry which is preliminary data.</text>
</comment>
<keyword evidence="3" id="KW-1185">Reference proteome</keyword>
<gene>
    <name evidence="2" type="ORF">H0E82_14555</name>
</gene>
<dbReference type="EMBL" id="JACCJZ010000020">
    <property type="protein sequence ID" value="NYZ63966.1"/>
    <property type="molecule type" value="Genomic_DNA"/>
</dbReference>
<evidence type="ECO:0000313" key="2">
    <source>
        <dbReference type="EMBL" id="NYZ63966.1"/>
    </source>
</evidence>
<proteinExistence type="predicted"/>
<protein>
    <submittedName>
        <fullName evidence="2">DNA-deoxyinosine glycosylase</fullName>
        <ecNumber evidence="2">3.2.2.15</ecNumber>
    </submittedName>
</protein>
<keyword evidence="2" id="KW-0378">Hydrolase</keyword>
<dbReference type="Gene3D" id="3.40.470.10">
    <property type="entry name" value="Uracil-DNA glycosylase-like domain"/>
    <property type="match status" value="1"/>
</dbReference>
<evidence type="ECO:0000259" key="1">
    <source>
        <dbReference type="SMART" id="SM00986"/>
    </source>
</evidence>
<dbReference type="Pfam" id="PF03167">
    <property type="entry name" value="UDG"/>
    <property type="match status" value="1"/>
</dbReference>
<dbReference type="AlphaFoldDB" id="A0A7Z0TVK8"/>
<dbReference type="SMART" id="SM00987">
    <property type="entry name" value="UreE_C"/>
    <property type="match status" value="1"/>
</dbReference>
<dbReference type="NCBIfam" id="TIGR04274">
    <property type="entry name" value="hypoxanDNAglyco"/>
    <property type="match status" value="1"/>
</dbReference>
<reference evidence="2 3" key="1">
    <citation type="submission" date="2020-07" db="EMBL/GenBank/DDBJ databases">
        <title>isolation of Luteimonas sp. SJ-16.</title>
        <authorList>
            <person name="Huang X.-X."/>
            <person name="Xu L."/>
            <person name="Sun J.-Q."/>
        </authorList>
    </citation>
    <scope>NUCLEOTIDE SEQUENCE [LARGE SCALE GENOMIC DNA]</scope>
    <source>
        <strain evidence="2 3">SJ-16</strain>
    </source>
</reference>
<dbReference type="GO" id="GO:0033958">
    <property type="term" value="F:DNA-deoxyinosine glycosylase activity"/>
    <property type="evidence" value="ECO:0007669"/>
    <property type="project" value="UniProtKB-EC"/>
</dbReference>
<dbReference type="EC" id="3.2.2.15" evidence="2"/>
<accession>A0A7Z0TVK8</accession>
<dbReference type="InterPro" id="IPR005122">
    <property type="entry name" value="Uracil-DNA_glycosylase-like"/>
</dbReference>
<dbReference type="InterPro" id="IPR026353">
    <property type="entry name" value="Hypoxan-DNA_Glyclase"/>
</dbReference>
<evidence type="ECO:0000313" key="3">
    <source>
        <dbReference type="Proteomes" id="UP000589896"/>
    </source>
</evidence>
<dbReference type="RefSeq" id="WP_180546152.1">
    <property type="nucleotide sequence ID" value="NZ_JACCJZ010000020.1"/>
</dbReference>
<feature type="domain" description="Uracil-DNA glycosylase-like" evidence="1">
    <location>
        <begin position="11"/>
        <end position="166"/>
    </location>
</feature>
<name>A0A7Z0TVK8_9GAMM</name>
<dbReference type="CDD" id="cd10032">
    <property type="entry name" value="UDG-F6_HDG"/>
    <property type="match status" value="1"/>
</dbReference>
<dbReference type="Proteomes" id="UP000589896">
    <property type="component" value="Unassembled WGS sequence"/>
</dbReference>
<dbReference type="SMART" id="SM00986">
    <property type="entry name" value="UDG"/>
    <property type="match status" value="1"/>
</dbReference>
<dbReference type="SUPFAM" id="SSF52141">
    <property type="entry name" value="Uracil-DNA glycosylase-like"/>
    <property type="match status" value="1"/>
</dbReference>
<sequence length="168" mass="18038">MKQPVRARSFPPVVGPGARVLVLGSMPGRASLDTERYYAHPRNLFWPIMGTLVDAGPGYPYAERLARLRRAGIALWDVAAECTRAGSLDAEIERDSVVANDIGGLLARHPGIVRILFNGAAAETLYRRHVAPLPAGAPACMRLPSTSPAHAAMPLELKLAAWREGLAP</sequence>
<organism evidence="2 3">
    <name type="scientific">Luteimonas deserti</name>
    <dbReference type="NCBI Taxonomy" id="2752306"/>
    <lineage>
        <taxon>Bacteria</taxon>
        <taxon>Pseudomonadati</taxon>
        <taxon>Pseudomonadota</taxon>
        <taxon>Gammaproteobacteria</taxon>
        <taxon>Lysobacterales</taxon>
        <taxon>Lysobacteraceae</taxon>
        <taxon>Luteimonas</taxon>
    </lineage>
</organism>
<keyword evidence="2" id="KW-0326">Glycosidase</keyword>
<dbReference type="InterPro" id="IPR036895">
    <property type="entry name" value="Uracil-DNA_glycosylase-like_sf"/>
</dbReference>